<dbReference type="AlphaFoldDB" id="A0A9D9N891"/>
<dbReference type="InterPro" id="IPR000477">
    <property type="entry name" value="RT_dom"/>
</dbReference>
<evidence type="ECO:0000259" key="1">
    <source>
        <dbReference type="PROSITE" id="PS50878"/>
    </source>
</evidence>
<protein>
    <submittedName>
        <fullName evidence="2">Group II intron reverse transcriptase/maturase</fullName>
        <ecNumber evidence="2">2.7.7.49</ecNumber>
    </submittedName>
</protein>
<name>A0A9D9N891_9FIRM</name>
<dbReference type="CDD" id="cd00085">
    <property type="entry name" value="HNHc"/>
    <property type="match status" value="1"/>
</dbReference>
<dbReference type="Pfam" id="PF00078">
    <property type="entry name" value="RVT_1"/>
    <property type="match status" value="1"/>
</dbReference>
<reference evidence="2" key="1">
    <citation type="submission" date="2020-10" db="EMBL/GenBank/DDBJ databases">
        <authorList>
            <person name="Gilroy R."/>
        </authorList>
    </citation>
    <scope>NUCLEOTIDE SEQUENCE</scope>
    <source>
        <strain evidence="2">E3-2379</strain>
    </source>
</reference>
<dbReference type="EC" id="2.7.7.49" evidence="2"/>
<dbReference type="CDD" id="cd01651">
    <property type="entry name" value="RT_G2_intron"/>
    <property type="match status" value="1"/>
</dbReference>
<comment type="caution">
    <text evidence="2">The sequence shown here is derived from an EMBL/GenBank/DDBJ whole genome shotgun (WGS) entry which is preliminary data.</text>
</comment>
<dbReference type="InterPro" id="IPR003615">
    <property type="entry name" value="HNH_nuc"/>
</dbReference>
<dbReference type="PANTHER" id="PTHR34047">
    <property type="entry name" value="NUCLEAR INTRON MATURASE 1, MITOCHONDRIAL-RELATED"/>
    <property type="match status" value="1"/>
</dbReference>
<gene>
    <name evidence="2" type="primary">ltrA</name>
    <name evidence="2" type="ORF">IAC13_08110</name>
</gene>
<evidence type="ECO:0000313" key="3">
    <source>
        <dbReference type="Proteomes" id="UP000823618"/>
    </source>
</evidence>
<dbReference type="SMART" id="SM00507">
    <property type="entry name" value="HNHc"/>
    <property type="match status" value="1"/>
</dbReference>
<dbReference type="Gene3D" id="1.10.30.50">
    <property type="match status" value="1"/>
</dbReference>
<evidence type="ECO:0000313" key="2">
    <source>
        <dbReference type="EMBL" id="MBO8463879.1"/>
    </source>
</evidence>
<dbReference type="GO" id="GO:0003964">
    <property type="term" value="F:RNA-directed DNA polymerase activity"/>
    <property type="evidence" value="ECO:0007669"/>
    <property type="project" value="UniProtKB-KW"/>
</dbReference>
<keyword evidence="2" id="KW-0548">Nucleotidyltransferase</keyword>
<dbReference type="EMBL" id="JADIML010000222">
    <property type="protein sequence ID" value="MBO8463879.1"/>
    <property type="molecule type" value="Genomic_DNA"/>
</dbReference>
<keyword evidence="2" id="KW-0695">RNA-directed DNA polymerase</keyword>
<reference evidence="2" key="2">
    <citation type="journal article" date="2021" name="PeerJ">
        <title>Extensive microbial diversity within the chicken gut microbiome revealed by metagenomics and culture.</title>
        <authorList>
            <person name="Gilroy R."/>
            <person name="Ravi A."/>
            <person name="Getino M."/>
            <person name="Pursley I."/>
            <person name="Horton D.L."/>
            <person name="Alikhan N.F."/>
            <person name="Baker D."/>
            <person name="Gharbi K."/>
            <person name="Hall N."/>
            <person name="Watson M."/>
            <person name="Adriaenssens E.M."/>
            <person name="Foster-Nyarko E."/>
            <person name="Jarju S."/>
            <person name="Secka A."/>
            <person name="Antonio M."/>
            <person name="Oren A."/>
            <person name="Chaudhuri R.R."/>
            <person name="La Ragione R."/>
            <person name="Hildebrand F."/>
            <person name="Pallen M.J."/>
        </authorList>
    </citation>
    <scope>NUCLEOTIDE SEQUENCE</scope>
    <source>
        <strain evidence="2">E3-2379</strain>
    </source>
</reference>
<proteinExistence type="predicted"/>
<dbReference type="SUPFAM" id="SSF56672">
    <property type="entry name" value="DNA/RNA polymerases"/>
    <property type="match status" value="1"/>
</dbReference>
<dbReference type="NCBIfam" id="TIGR04416">
    <property type="entry name" value="group_II_RT_mat"/>
    <property type="match status" value="1"/>
</dbReference>
<sequence>MTEQKVKRRKVLRNNEYYGQQEKLDELYKKSSEGRYFDKLYELIISEDNIMKAYRNIKRNTGSKTKGINGHTIRYLENLSKDKLIQMVRQRLNFYKPNPVRRVFIPKTNGKQKPLGIPTIEDRLIQQCILQILEPICEGKFHNSSFGFRPNRSTHHAIARCQHLINHSKNHFVVDIDIKGFFDNVNHSKLMKQLWTIGIRDKRLLCIISRMLKAEIVGEGIPTKGVPQGGILSPLLANIVLNELDWWISNQWETKSTSHMYTQPSSKIVALKKTKLKPCYIVRYADDFKIFTDSRTNAKKIFMAVKLWLKDRLNLEISEEKSKITNLRKNGSDFLGIRLRAVSKGTSQLGYISQSKVEPKRKSKIVEVYKSKLKDLNKSPSMDKAKDLNGFTLGIHNYYKVATDVRQDFHDIMHLVYGKYKTLKRRRIITDKGTENQVFKTFYKGYKGSLDKCCNITLYPIPFVHFKKPLQIHPEITPYTEIGRKRIHNTLTTISVYELENLRRGNFGKRSMEYIDNRISKFVGQNGKCYITGIRLSTDEVHCHHKIPLKLGGTDEYNNLVIVHKDIHKLIHSNNIKLILQSSINWTVKSKSKFNQLRKQANLEPIDFTLVA</sequence>
<dbReference type="InterPro" id="IPR051083">
    <property type="entry name" value="GrpII_Intron_Splice-Mob/Def"/>
</dbReference>
<organism evidence="2 3">
    <name type="scientific">Candidatus Scybalomonas excrementavium</name>
    <dbReference type="NCBI Taxonomy" id="2840943"/>
    <lineage>
        <taxon>Bacteria</taxon>
        <taxon>Bacillati</taxon>
        <taxon>Bacillota</taxon>
        <taxon>Clostridia</taxon>
        <taxon>Lachnospirales</taxon>
        <taxon>Lachnospiraceae</taxon>
        <taxon>Lachnospiraceae incertae sedis</taxon>
        <taxon>Candidatus Scybalomonas</taxon>
    </lineage>
</organism>
<accession>A0A9D9N891</accession>
<dbReference type="Proteomes" id="UP000823618">
    <property type="component" value="Unassembled WGS sequence"/>
</dbReference>
<feature type="domain" description="Reverse transcriptase" evidence="1">
    <location>
        <begin position="86"/>
        <end position="339"/>
    </location>
</feature>
<dbReference type="PANTHER" id="PTHR34047:SF8">
    <property type="entry name" value="PROTEIN YKFC"/>
    <property type="match status" value="1"/>
</dbReference>
<dbReference type="InterPro" id="IPR043502">
    <property type="entry name" value="DNA/RNA_pol_sf"/>
</dbReference>
<dbReference type="InterPro" id="IPR030931">
    <property type="entry name" value="Group_II_RT_mat"/>
</dbReference>
<keyword evidence="2" id="KW-0808">Transferase</keyword>
<dbReference type="PROSITE" id="PS50878">
    <property type="entry name" value="RT_POL"/>
    <property type="match status" value="1"/>
</dbReference>